<dbReference type="OMA" id="QMHLVNM"/>
<dbReference type="Bgee" id="FBgn0193376">
    <property type="expression patterns" value="Expressed in male reproductive system and 2 other cell types or tissues"/>
</dbReference>
<gene>
    <name evidence="1" type="primary">Dsim\GD21961</name>
    <name evidence="1" type="ORF">Dsim_GD21961</name>
</gene>
<protein>
    <submittedName>
        <fullName evidence="1">GD21961</fullName>
    </submittedName>
</protein>
<evidence type="ECO:0000313" key="2">
    <source>
        <dbReference type="Proteomes" id="UP000000304"/>
    </source>
</evidence>
<dbReference type="Proteomes" id="UP000000304">
    <property type="component" value="Chromosome 2L"/>
</dbReference>
<evidence type="ECO:0000313" key="1">
    <source>
        <dbReference type="EMBL" id="EDX05118.1"/>
    </source>
</evidence>
<sequence>MASMKSSEKKRIVPLSADLLSDIMTHRNEYHTPPGHYIEGEQVGDNRASGQYATTSSPQSLPSGARRRTVCFADGPIVATTTALELRPSVGQTRLETRLDSLPKPNSQYEEPCTGGLHCLRRSQSHLSLSFKSSSDMRLVNSYSDLHLRDEKSLDNRHRNRQFNLDLQKHLANMLKTRTSLFLSQRKE</sequence>
<accession>B4Q6D6</accession>
<dbReference type="PhylomeDB" id="B4Q6D6"/>
<keyword evidence="2" id="KW-1185">Reference proteome</keyword>
<dbReference type="AlphaFoldDB" id="B4Q6D6"/>
<proteinExistence type="predicted"/>
<reference evidence="1 2" key="1">
    <citation type="journal article" date="2007" name="Nature">
        <title>Evolution of genes and genomes on the Drosophila phylogeny.</title>
        <authorList>
            <consortium name="Drosophila 12 Genomes Consortium"/>
            <person name="Clark A.G."/>
            <person name="Eisen M.B."/>
            <person name="Smith D.R."/>
            <person name="Bergman C.M."/>
            <person name="Oliver B."/>
            <person name="Markow T.A."/>
            <person name="Kaufman T.C."/>
            <person name="Kellis M."/>
            <person name="Gelbart W."/>
            <person name="Iyer V.N."/>
            <person name="Pollard D.A."/>
            <person name="Sackton T.B."/>
            <person name="Larracuente A.M."/>
            <person name="Singh N.D."/>
            <person name="Abad J.P."/>
            <person name="Abt D.N."/>
            <person name="Adryan B."/>
            <person name="Aguade M."/>
            <person name="Akashi H."/>
            <person name="Anderson W.W."/>
            <person name="Aquadro C.F."/>
            <person name="Ardell D.H."/>
            <person name="Arguello R."/>
            <person name="Artieri C.G."/>
            <person name="Barbash D.A."/>
            <person name="Barker D."/>
            <person name="Barsanti P."/>
            <person name="Batterham P."/>
            <person name="Batzoglou S."/>
            <person name="Begun D."/>
            <person name="Bhutkar A."/>
            <person name="Blanco E."/>
            <person name="Bosak S.A."/>
            <person name="Bradley R.K."/>
            <person name="Brand A.D."/>
            <person name="Brent M.R."/>
            <person name="Brooks A.N."/>
            <person name="Brown R.H."/>
            <person name="Butlin R.K."/>
            <person name="Caggese C."/>
            <person name="Calvi B.R."/>
            <person name="Bernardo de Carvalho A."/>
            <person name="Caspi A."/>
            <person name="Castrezana S."/>
            <person name="Celniker S.E."/>
            <person name="Chang J.L."/>
            <person name="Chapple C."/>
            <person name="Chatterji S."/>
            <person name="Chinwalla A."/>
            <person name="Civetta A."/>
            <person name="Clifton S.W."/>
            <person name="Comeron J.M."/>
            <person name="Costello J.C."/>
            <person name="Coyne J.A."/>
            <person name="Daub J."/>
            <person name="David R.G."/>
            <person name="Delcher A.L."/>
            <person name="Delehaunty K."/>
            <person name="Do C.B."/>
            <person name="Ebling H."/>
            <person name="Edwards K."/>
            <person name="Eickbush T."/>
            <person name="Evans J.D."/>
            <person name="Filipski A."/>
            <person name="Findeiss S."/>
            <person name="Freyhult E."/>
            <person name="Fulton L."/>
            <person name="Fulton R."/>
            <person name="Garcia A.C."/>
            <person name="Gardiner A."/>
            <person name="Garfield D.A."/>
            <person name="Garvin B.E."/>
            <person name="Gibson G."/>
            <person name="Gilbert D."/>
            <person name="Gnerre S."/>
            <person name="Godfrey J."/>
            <person name="Good R."/>
            <person name="Gotea V."/>
            <person name="Gravely B."/>
            <person name="Greenberg A.J."/>
            <person name="Griffiths-Jones S."/>
            <person name="Gross S."/>
            <person name="Guigo R."/>
            <person name="Gustafson E.A."/>
            <person name="Haerty W."/>
            <person name="Hahn M.W."/>
            <person name="Halligan D.L."/>
            <person name="Halpern A.L."/>
            <person name="Halter G.M."/>
            <person name="Han M.V."/>
            <person name="Heger A."/>
            <person name="Hillier L."/>
            <person name="Hinrichs A.S."/>
            <person name="Holmes I."/>
            <person name="Hoskins R.A."/>
            <person name="Hubisz M.J."/>
            <person name="Hultmark D."/>
            <person name="Huntley M.A."/>
            <person name="Jaffe D.B."/>
            <person name="Jagadeeshan S."/>
            <person name="Jeck W.R."/>
            <person name="Johnson J."/>
            <person name="Jones C.D."/>
            <person name="Jordan W.C."/>
            <person name="Karpen G.H."/>
            <person name="Kataoka E."/>
            <person name="Keightley P.D."/>
            <person name="Kheradpour P."/>
            <person name="Kirkness E.F."/>
            <person name="Koerich L.B."/>
            <person name="Kristiansen K."/>
            <person name="Kudrna D."/>
            <person name="Kulathinal R.J."/>
            <person name="Kumar S."/>
            <person name="Kwok R."/>
            <person name="Lander E."/>
            <person name="Langley C.H."/>
            <person name="Lapoint R."/>
            <person name="Lazzaro B.P."/>
            <person name="Lee S.J."/>
            <person name="Levesque L."/>
            <person name="Li R."/>
            <person name="Lin C.F."/>
            <person name="Lin M.F."/>
            <person name="Lindblad-Toh K."/>
            <person name="Llopart A."/>
            <person name="Long M."/>
            <person name="Low L."/>
            <person name="Lozovsky E."/>
            <person name="Lu J."/>
            <person name="Luo M."/>
            <person name="Machado C.A."/>
            <person name="Makalowski W."/>
            <person name="Marzo M."/>
            <person name="Matsuda M."/>
            <person name="Matzkin L."/>
            <person name="McAllister B."/>
            <person name="McBride C.S."/>
            <person name="McKernan B."/>
            <person name="McKernan K."/>
            <person name="Mendez-Lago M."/>
            <person name="Minx P."/>
            <person name="Mollenhauer M.U."/>
            <person name="Montooth K."/>
            <person name="Mount S.M."/>
            <person name="Mu X."/>
            <person name="Myers E."/>
            <person name="Negre B."/>
            <person name="Newfeld S."/>
            <person name="Nielsen R."/>
            <person name="Noor M.A."/>
            <person name="O'Grady P."/>
            <person name="Pachter L."/>
            <person name="Papaceit M."/>
            <person name="Parisi M.J."/>
            <person name="Parisi M."/>
            <person name="Parts L."/>
            <person name="Pedersen J.S."/>
            <person name="Pesole G."/>
            <person name="Phillippy A.M."/>
            <person name="Ponting C.P."/>
            <person name="Pop M."/>
            <person name="Porcelli D."/>
            <person name="Powell J.R."/>
            <person name="Prohaska S."/>
            <person name="Pruitt K."/>
            <person name="Puig M."/>
            <person name="Quesneville H."/>
            <person name="Ram K.R."/>
            <person name="Rand D."/>
            <person name="Rasmussen M.D."/>
            <person name="Reed L.K."/>
            <person name="Reenan R."/>
            <person name="Reily A."/>
            <person name="Remington K.A."/>
            <person name="Rieger T.T."/>
            <person name="Ritchie M.G."/>
            <person name="Robin C."/>
            <person name="Rogers Y.H."/>
            <person name="Rohde C."/>
            <person name="Rozas J."/>
            <person name="Rubenfield M.J."/>
            <person name="Ruiz A."/>
            <person name="Russo S."/>
            <person name="Salzberg S.L."/>
            <person name="Sanchez-Gracia A."/>
            <person name="Saranga D.J."/>
            <person name="Sato H."/>
            <person name="Schaeffer S.W."/>
            <person name="Schatz M.C."/>
            <person name="Schlenke T."/>
            <person name="Schwartz R."/>
            <person name="Segarra C."/>
            <person name="Singh R.S."/>
            <person name="Sirot L."/>
            <person name="Sirota M."/>
            <person name="Sisneros N.B."/>
            <person name="Smith C.D."/>
            <person name="Smith T.F."/>
            <person name="Spieth J."/>
            <person name="Stage D.E."/>
            <person name="Stark A."/>
            <person name="Stephan W."/>
            <person name="Strausberg R.L."/>
            <person name="Strempel S."/>
            <person name="Sturgill D."/>
            <person name="Sutton G."/>
            <person name="Sutton G.G."/>
            <person name="Tao W."/>
            <person name="Teichmann S."/>
            <person name="Tobari Y.N."/>
            <person name="Tomimura Y."/>
            <person name="Tsolas J.M."/>
            <person name="Valente V.L."/>
            <person name="Venter E."/>
            <person name="Venter J.C."/>
            <person name="Vicario S."/>
            <person name="Vieira F.G."/>
            <person name="Vilella A.J."/>
            <person name="Villasante A."/>
            <person name="Walenz B."/>
            <person name="Wang J."/>
            <person name="Wasserman M."/>
            <person name="Watts T."/>
            <person name="Wilson D."/>
            <person name="Wilson R.K."/>
            <person name="Wing R.A."/>
            <person name="Wolfner M.F."/>
            <person name="Wong A."/>
            <person name="Wong G.K."/>
            <person name="Wu C.I."/>
            <person name="Wu G."/>
            <person name="Yamamoto D."/>
            <person name="Yang H.P."/>
            <person name="Yang S.P."/>
            <person name="Yorke J.A."/>
            <person name="Yoshida K."/>
            <person name="Zdobnov E."/>
            <person name="Zhang P."/>
            <person name="Zhang Y."/>
            <person name="Zimin A.V."/>
            <person name="Baldwin J."/>
            <person name="Abdouelleil A."/>
            <person name="Abdulkadir J."/>
            <person name="Abebe A."/>
            <person name="Abera B."/>
            <person name="Abreu J."/>
            <person name="Acer S.C."/>
            <person name="Aftuck L."/>
            <person name="Alexander A."/>
            <person name="An P."/>
            <person name="Anderson E."/>
            <person name="Anderson S."/>
            <person name="Arachi H."/>
            <person name="Azer M."/>
            <person name="Bachantsang P."/>
            <person name="Barry A."/>
            <person name="Bayul T."/>
            <person name="Berlin A."/>
            <person name="Bessette D."/>
            <person name="Bloom T."/>
            <person name="Blye J."/>
            <person name="Boguslavskiy L."/>
            <person name="Bonnet C."/>
            <person name="Boukhgalter B."/>
            <person name="Bourzgui I."/>
            <person name="Brown A."/>
            <person name="Cahill P."/>
            <person name="Channer S."/>
            <person name="Cheshatsang Y."/>
            <person name="Chuda L."/>
            <person name="Citroen M."/>
            <person name="Collymore A."/>
            <person name="Cooke P."/>
            <person name="Costello M."/>
            <person name="D'Aco K."/>
            <person name="Daza R."/>
            <person name="De Haan G."/>
            <person name="DeGray S."/>
            <person name="DeMaso C."/>
            <person name="Dhargay N."/>
            <person name="Dooley K."/>
            <person name="Dooley E."/>
            <person name="Doricent M."/>
            <person name="Dorje P."/>
            <person name="Dorjee K."/>
            <person name="Dupes A."/>
            <person name="Elong R."/>
            <person name="Falk J."/>
            <person name="Farina A."/>
            <person name="Faro S."/>
            <person name="Ferguson D."/>
            <person name="Fisher S."/>
            <person name="Foley C.D."/>
            <person name="Franke A."/>
            <person name="Friedrich D."/>
            <person name="Gadbois L."/>
            <person name="Gearin G."/>
            <person name="Gearin C.R."/>
            <person name="Giannoukos G."/>
            <person name="Goode T."/>
            <person name="Graham J."/>
            <person name="Grandbois E."/>
            <person name="Grewal S."/>
            <person name="Gyaltsen K."/>
            <person name="Hafez N."/>
            <person name="Hagos B."/>
            <person name="Hall J."/>
            <person name="Henson C."/>
            <person name="Hollinger A."/>
            <person name="Honan T."/>
            <person name="Huard M.D."/>
            <person name="Hughes L."/>
            <person name="Hurhula B."/>
            <person name="Husby M.E."/>
            <person name="Kamat A."/>
            <person name="Kanga B."/>
            <person name="Kashin S."/>
            <person name="Khazanovich D."/>
            <person name="Kisner P."/>
            <person name="Lance K."/>
            <person name="Lara M."/>
            <person name="Lee W."/>
            <person name="Lennon N."/>
            <person name="Letendre F."/>
            <person name="LeVine R."/>
            <person name="Lipovsky A."/>
            <person name="Liu X."/>
            <person name="Liu J."/>
            <person name="Liu S."/>
            <person name="Lokyitsang T."/>
            <person name="Lokyitsang Y."/>
            <person name="Lubonja R."/>
            <person name="Lui A."/>
            <person name="MacDonald P."/>
            <person name="Magnisalis V."/>
            <person name="Maru K."/>
            <person name="Matthews C."/>
            <person name="McCusker W."/>
            <person name="McDonough S."/>
            <person name="Mehta T."/>
            <person name="Meldrim J."/>
            <person name="Meneus L."/>
            <person name="Mihai O."/>
            <person name="Mihalev A."/>
            <person name="Mihova T."/>
            <person name="Mittelman R."/>
            <person name="Mlenga V."/>
            <person name="Montmayeur A."/>
            <person name="Mulrain L."/>
            <person name="Navidi A."/>
            <person name="Naylor J."/>
            <person name="Negash T."/>
            <person name="Nguyen T."/>
            <person name="Nguyen N."/>
            <person name="Nicol R."/>
            <person name="Norbu C."/>
            <person name="Norbu N."/>
            <person name="Novod N."/>
            <person name="O'Neill B."/>
            <person name="Osman S."/>
            <person name="Markiewicz E."/>
            <person name="Oyono O.L."/>
            <person name="Patti C."/>
            <person name="Phunkhang P."/>
            <person name="Pierre F."/>
            <person name="Priest M."/>
            <person name="Raghuraman S."/>
            <person name="Rege F."/>
            <person name="Reyes R."/>
            <person name="Rise C."/>
            <person name="Rogov P."/>
            <person name="Ross K."/>
            <person name="Ryan E."/>
            <person name="Settipalli S."/>
            <person name="Shea T."/>
            <person name="Sherpa N."/>
            <person name="Shi L."/>
            <person name="Shih D."/>
            <person name="Sparrow T."/>
            <person name="Spaulding J."/>
            <person name="Stalker J."/>
            <person name="Stange-Thomann N."/>
            <person name="Stavropoulos S."/>
            <person name="Stone C."/>
            <person name="Strader C."/>
            <person name="Tesfaye S."/>
            <person name="Thomson T."/>
            <person name="Thoulutsang Y."/>
            <person name="Thoulutsang D."/>
            <person name="Topham K."/>
            <person name="Topping I."/>
            <person name="Tsamla T."/>
            <person name="Vassiliev H."/>
            <person name="Vo A."/>
            <person name="Wangchuk T."/>
            <person name="Wangdi T."/>
            <person name="Weiand M."/>
            <person name="Wilkinson J."/>
            <person name="Wilson A."/>
            <person name="Yadav S."/>
            <person name="Young G."/>
            <person name="Yu Q."/>
            <person name="Zembek L."/>
            <person name="Zhong D."/>
            <person name="Zimmer A."/>
            <person name="Zwirko Z."/>
            <person name="Jaffe D.B."/>
            <person name="Alvarez P."/>
            <person name="Brockman W."/>
            <person name="Butler J."/>
            <person name="Chin C."/>
            <person name="Gnerre S."/>
            <person name="Grabherr M."/>
            <person name="Kleber M."/>
            <person name="Mauceli E."/>
            <person name="MacCallum I."/>
        </authorList>
    </citation>
    <scope>NUCLEOTIDE SEQUENCE [LARGE SCALE GENOMIC DNA]</scope>
    <source>
        <strain evidence="2">white501</strain>
    </source>
</reference>
<organism evidence="1 2">
    <name type="scientific">Drosophila simulans</name>
    <name type="common">Fruit fly</name>
    <dbReference type="NCBI Taxonomy" id="7240"/>
    <lineage>
        <taxon>Eukaryota</taxon>
        <taxon>Metazoa</taxon>
        <taxon>Ecdysozoa</taxon>
        <taxon>Arthropoda</taxon>
        <taxon>Hexapoda</taxon>
        <taxon>Insecta</taxon>
        <taxon>Pterygota</taxon>
        <taxon>Neoptera</taxon>
        <taxon>Endopterygota</taxon>
        <taxon>Diptera</taxon>
        <taxon>Brachycera</taxon>
        <taxon>Muscomorpha</taxon>
        <taxon>Ephydroidea</taxon>
        <taxon>Drosophilidae</taxon>
        <taxon>Drosophila</taxon>
        <taxon>Sophophora</taxon>
    </lineage>
</organism>
<dbReference type="OrthoDB" id="7868726at2759"/>
<name>B4Q6D6_DROSI</name>
<dbReference type="STRING" id="7240.B4Q6D6"/>
<dbReference type="HOGENOM" id="CLU_082524_0_0_1"/>
<dbReference type="EMBL" id="CM000361">
    <property type="protein sequence ID" value="EDX05118.1"/>
    <property type="molecule type" value="Genomic_DNA"/>
</dbReference>